<dbReference type="Pfam" id="PF00480">
    <property type="entry name" value="ROK"/>
    <property type="match status" value="1"/>
</dbReference>
<organism evidence="1 2">
    <name type="scientific">Methanoculleus formosensis</name>
    <dbReference type="NCBI Taxonomy" id="2590886"/>
    <lineage>
        <taxon>Archaea</taxon>
        <taxon>Methanobacteriati</taxon>
        <taxon>Methanobacteriota</taxon>
        <taxon>Stenosarchaea group</taxon>
        <taxon>Methanomicrobia</taxon>
        <taxon>Methanomicrobiales</taxon>
        <taxon>Methanomicrobiaceae</taxon>
        <taxon>Methanoculleus</taxon>
    </lineage>
</organism>
<comment type="caution">
    <text evidence="1">The sequence shown here is derived from an EMBL/GenBank/DDBJ whole genome shotgun (WGS) entry which is preliminary data.</text>
</comment>
<accession>A0A9E4ZLG5</accession>
<dbReference type="RefSeq" id="WP_261596063.1">
    <property type="nucleotide sequence ID" value="NZ_VHLL01000001.1"/>
</dbReference>
<sequence length="309" mass="31703">MTTMIAVDLGGTNLRAALVGSDATILAYGVVPTPTTGPSGEVITAAIAARVEALLASPEGSEATAIGVASAGPIDPARGWVVGSPNMAFPAVEIVEPLRERFGLAVSLINDARAGVLGERWAGAARGSDNVVYITLSTGIGGGAVVNGRLLLGMSGNAGEIGHIPVDTRYNLVCGCGFAGHWEAYASAKNIPGFFAAWREAAGVRDGAFDASSTRAIFEAARAEDPVALAFMEALGEVNARGVSAVIVAYNPAVIVFDGPIARYYGDIVLRYMDPFIDRYLALPRLVVSALGGQAPLLGAAAYVLEVGR</sequence>
<keyword evidence="2" id="KW-1185">Reference proteome</keyword>
<dbReference type="InterPro" id="IPR000600">
    <property type="entry name" value="ROK"/>
</dbReference>
<dbReference type="EMBL" id="VHLL01000001">
    <property type="protein sequence ID" value="MCT8336006.1"/>
    <property type="molecule type" value="Genomic_DNA"/>
</dbReference>
<protein>
    <submittedName>
        <fullName evidence="1">ROK family protein</fullName>
    </submittedName>
</protein>
<dbReference type="PANTHER" id="PTHR18964">
    <property type="entry name" value="ROK (REPRESSOR, ORF, KINASE) FAMILY"/>
    <property type="match status" value="1"/>
</dbReference>
<gene>
    <name evidence="1" type="ORF">FKB36_00465</name>
</gene>
<evidence type="ECO:0000313" key="2">
    <source>
        <dbReference type="Proteomes" id="UP001065682"/>
    </source>
</evidence>
<evidence type="ECO:0000313" key="1">
    <source>
        <dbReference type="EMBL" id="MCT8336006.1"/>
    </source>
</evidence>
<dbReference type="Proteomes" id="UP001065682">
    <property type="component" value="Unassembled WGS sequence"/>
</dbReference>
<dbReference type="GO" id="GO:0009384">
    <property type="term" value="F:N-acylmannosamine kinase activity"/>
    <property type="evidence" value="ECO:0007669"/>
    <property type="project" value="TreeGrafter"/>
</dbReference>
<dbReference type="PANTHER" id="PTHR18964:SF149">
    <property type="entry name" value="BIFUNCTIONAL UDP-N-ACETYLGLUCOSAMINE 2-EPIMERASE_N-ACETYLMANNOSAMINE KINASE"/>
    <property type="match status" value="1"/>
</dbReference>
<dbReference type="InterPro" id="IPR049874">
    <property type="entry name" value="ROK_cs"/>
</dbReference>
<dbReference type="GO" id="GO:0008761">
    <property type="term" value="F:UDP-N-acetylglucosamine 2-epimerase activity"/>
    <property type="evidence" value="ECO:0007669"/>
    <property type="project" value="TreeGrafter"/>
</dbReference>
<dbReference type="SUPFAM" id="SSF53067">
    <property type="entry name" value="Actin-like ATPase domain"/>
    <property type="match status" value="1"/>
</dbReference>
<dbReference type="CDD" id="cd24063">
    <property type="entry name" value="ASKHA_NBD_ROK_ApGLK-like"/>
    <property type="match status" value="1"/>
</dbReference>
<dbReference type="AlphaFoldDB" id="A0A9E4ZLG5"/>
<proteinExistence type="predicted"/>
<dbReference type="Gene3D" id="3.30.420.40">
    <property type="match status" value="2"/>
</dbReference>
<name>A0A9E4ZLG5_9EURY</name>
<reference evidence="1" key="1">
    <citation type="submission" date="2019-06" db="EMBL/GenBank/DDBJ databases">
        <title>Methanoculleus strain from Tamsui River, Taipei, Taiwan.</title>
        <authorList>
            <person name="You Y.-T."/>
            <person name="Chen S.-C."/>
            <person name="Lai S.-J."/>
            <person name="Lee Y.-C."/>
            <person name="Lai M.-C."/>
        </authorList>
    </citation>
    <scope>NUCLEOTIDE SEQUENCE</scope>
    <source>
        <strain evidence="1">Afa-1</strain>
    </source>
</reference>
<dbReference type="PROSITE" id="PS01125">
    <property type="entry name" value="ROK"/>
    <property type="match status" value="1"/>
</dbReference>
<dbReference type="InterPro" id="IPR043129">
    <property type="entry name" value="ATPase_NBD"/>
</dbReference>